<dbReference type="PANTHER" id="PTHR13620:SF105">
    <property type="entry name" value="OS01G0737700 PROTEIN"/>
    <property type="match status" value="1"/>
</dbReference>
<dbReference type="SMART" id="SM00474">
    <property type="entry name" value="35EXOc"/>
    <property type="match status" value="1"/>
</dbReference>
<keyword evidence="6" id="KW-1185">Reference proteome</keyword>
<dbReference type="InterPro" id="IPR012337">
    <property type="entry name" value="RNaseH-like_sf"/>
</dbReference>
<dbReference type="GO" id="GO:0005737">
    <property type="term" value="C:cytoplasm"/>
    <property type="evidence" value="ECO:0007669"/>
    <property type="project" value="TreeGrafter"/>
</dbReference>
<dbReference type="Pfam" id="PF01612">
    <property type="entry name" value="DNA_pol_A_exo1"/>
    <property type="match status" value="1"/>
</dbReference>
<keyword evidence="2" id="KW-0378">Hydrolase</keyword>
<dbReference type="InterPro" id="IPR051132">
    <property type="entry name" value="3-5_Exonuclease_domain"/>
</dbReference>
<protein>
    <recommendedName>
        <fullName evidence="4">3'-5' exonuclease domain-containing protein</fullName>
    </recommendedName>
</protein>
<gene>
    <name evidence="5" type="ORF">VFH_V052800</name>
</gene>
<evidence type="ECO:0000313" key="6">
    <source>
        <dbReference type="Proteomes" id="UP001157006"/>
    </source>
</evidence>
<dbReference type="AlphaFoldDB" id="A0AAV1AUY5"/>
<dbReference type="EMBL" id="OX451740">
    <property type="protein sequence ID" value="CAI8612825.1"/>
    <property type="molecule type" value="Genomic_DNA"/>
</dbReference>
<proteinExistence type="predicted"/>
<reference evidence="5 6" key="1">
    <citation type="submission" date="2023-01" db="EMBL/GenBank/DDBJ databases">
        <authorList>
            <person name="Kreplak J."/>
        </authorList>
    </citation>
    <scope>NUCLEOTIDE SEQUENCE [LARGE SCALE GENOMIC DNA]</scope>
</reference>
<accession>A0AAV1AUY5</accession>
<dbReference type="Gene3D" id="3.30.420.10">
    <property type="entry name" value="Ribonuclease H-like superfamily/Ribonuclease H"/>
    <property type="match status" value="1"/>
</dbReference>
<dbReference type="FunFam" id="3.30.420.10:FF:000054">
    <property type="entry name" value="Werner Syndrome-like exonuclease"/>
    <property type="match status" value="1"/>
</dbReference>
<dbReference type="GO" id="GO:0005634">
    <property type="term" value="C:nucleus"/>
    <property type="evidence" value="ECO:0007669"/>
    <property type="project" value="TreeGrafter"/>
</dbReference>
<evidence type="ECO:0000313" key="5">
    <source>
        <dbReference type="EMBL" id="CAI8612825.1"/>
    </source>
</evidence>
<dbReference type="CDD" id="cd06141">
    <property type="entry name" value="WRN_exo"/>
    <property type="match status" value="1"/>
</dbReference>
<dbReference type="InterPro" id="IPR002562">
    <property type="entry name" value="3'-5'_exonuclease_dom"/>
</dbReference>
<evidence type="ECO:0000259" key="4">
    <source>
        <dbReference type="SMART" id="SM00474"/>
    </source>
</evidence>
<evidence type="ECO:0000256" key="1">
    <source>
        <dbReference type="ARBA" id="ARBA00022722"/>
    </source>
</evidence>
<dbReference type="GO" id="GO:0006139">
    <property type="term" value="P:nucleobase-containing compound metabolic process"/>
    <property type="evidence" value="ECO:0007669"/>
    <property type="project" value="InterPro"/>
</dbReference>
<evidence type="ECO:0000256" key="3">
    <source>
        <dbReference type="SAM" id="MobiDB-lite"/>
    </source>
</evidence>
<evidence type="ECO:0000256" key="2">
    <source>
        <dbReference type="ARBA" id="ARBA00022801"/>
    </source>
</evidence>
<name>A0AAV1AUY5_VICFA</name>
<feature type="compositionally biased region" description="Pro residues" evidence="3">
    <location>
        <begin position="17"/>
        <end position="30"/>
    </location>
</feature>
<dbReference type="InterPro" id="IPR036397">
    <property type="entry name" value="RNaseH_sf"/>
</dbReference>
<sequence length="242" mass="27399">MPPNRRDRNGTVVTNPTPNPNPRPQPPSPPSFVITVVDHSLPYETHNIYSITFDSNPPIQTLLTSTPSIVDTWLLDTLCLQTPSPLLIGLDIEWRPNFQRGQSNPAAVLQLCINNRCLVFQILHSPFIPDSLLTFLANPNNRFVGVGIKADVEKLLEDYNIIVTNFVDLRNLPADVLNDREMLRTGIKSLAQRVIEKSVQKPKRVSMSRWDNVRLNAQQVKYATVDAFVSFEIARLLYSHHN</sequence>
<feature type="domain" description="3'-5' exonuclease" evidence="4">
    <location>
        <begin position="66"/>
        <end position="242"/>
    </location>
</feature>
<organism evidence="5 6">
    <name type="scientific">Vicia faba</name>
    <name type="common">Broad bean</name>
    <name type="synonym">Faba vulgaris</name>
    <dbReference type="NCBI Taxonomy" id="3906"/>
    <lineage>
        <taxon>Eukaryota</taxon>
        <taxon>Viridiplantae</taxon>
        <taxon>Streptophyta</taxon>
        <taxon>Embryophyta</taxon>
        <taxon>Tracheophyta</taxon>
        <taxon>Spermatophyta</taxon>
        <taxon>Magnoliopsida</taxon>
        <taxon>eudicotyledons</taxon>
        <taxon>Gunneridae</taxon>
        <taxon>Pentapetalae</taxon>
        <taxon>rosids</taxon>
        <taxon>fabids</taxon>
        <taxon>Fabales</taxon>
        <taxon>Fabaceae</taxon>
        <taxon>Papilionoideae</taxon>
        <taxon>50 kb inversion clade</taxon>
        <taxon>NPAAA clade</taxon>
        <taxon>Hologalegina</taxon>
        <taxon>IRL clade</taxon>
        <taxon>Fabeae</taxon>
        <taxon>Vicia</taxon>
    </lineage>
</organism>
<dbReference type="GO" id="GO:0003676">
    <property type="term" value="F:nucleic acid binding"/>
    <property type="evidence" value="ECO:0007669"/>
    <property type="project" value="InterPro"/>
</dbReference>
<keyword evidence="1" id="KW-0540">Nuclease</keyword>
<dbReference type="PANTHER" id="PTHR13620">
    <property type="entry name" value="3-5 EXONUCLEASE"/>
    <property type="match status" value="1"/>
</dbReference>
<dbReference type="SUPFAM" id="SSF53098">
    <property type="entry name" value="Ribonuclease H-like"/>
    <property type="match status" value="1"/>
</dbReference>
<dbReference type="GO" id="GO:0008408">
    <property type="term" value="F:3'-5' exonuclease activity"/>
    <property type="evidence" value="ECO:0007669"/>
    <property type="project" value="InterPro"/>
</dbReference>
<dbReference type="Proteomes" id="UP001157006">
    <property type="component" value="Chromosome 5"/>
</dbReference>
<feature type="region of interest" description="Disordered" evidence="3">
    <location>
        <begin position="1"/>
        <end position="30"/>
    </location>
</feature>